<sequence length="17" mass="1944">MLQLLDSLCKEHRVATS</sequence>
<dbReference type="Proteomes" id="UP000032142">
    <property type="component" value="Unassembled WGS sequence"/>
</dbReference>
<organism evidence="1 2">
    <name type="scientific">Gossypium arboreum</name>
    <name type="common">Tree cotton</name>
    <name type="synonym">Gossypium nanking</name>
    <dbReference type="NCBI Taxonomy" id="29729"/>
    <lineage>
        <taxon>Eukaryota</taxon>
        <taxon>Viridiplantae</taxon>
        <taxon>Streptophyta</taxon>
        <taxon>Embryophyta</taxon>
        <taxon>Tracheophyta</taxon>
        <taxon>Spermatophyta</taxon>
        <taxon>Magnoliopsida</taxon>
        <taxon>eudicotyledons</taxon>
        <taxon>Gunneridae</taxon>
        <taxon>Pentapetalae</taxon>
        <taxon>rosids</taxon>
        <taxon>malvids</taxon>
        <taxon>Malvales</taxon>
        <taxon>Malvaceae</taxon>
        <taxon>Malvoideae</taxon>
        <taxon>Gossypium</taxon>
    </lineage>
</organism>
<protein>
    <submittedName>
        <fullName evidence="1">Uncharacterized protein</fullName>
    </submittedName>
</protein>
<evidence type="ECO:0000313" key="2">
    <source>
        <dbReference type="Proteomes" id="UP000032142"/>
    </source>
</evidence>
<name>A0A0B0NWL0_GOSAR</name>
<keyword evidence="2" id="KW-1185">Reference proteome</keyword>
<dbReference type="EMBL" id="KN411560">
    <property type="protein sequence ID" value="KHG18858.1"/>
    <property type="molecule type" value="Genomic_DNA"/>
</dbReference>
<dbReference type="AlphaFoldDB" id="A0A0B0NWL0"/>
<reference evidence="2" key="1">
    <citation type="submission" date="2014-09" db="EMBL/GenBank/DDBJ databases">
        <authorList>
            <person name="Mudge J."/>
            <person name="Ramaraj T."/>
            <person name="Lindquist I.E."/>
            <person name="Bharti A.K."/>
            <person name="Sundararajan A."/>
            <person name="Cameron C.T."/>
            <person name="Woodward J.E."/>
            <person name="May G.D."/>
            <person name="Brubaker C."/>
            <person name="Broadhvest J."/>
            <person name="Wilkins T.A."/>
        </authorList>
    </citation>
    <scope>NUCLEOTIDE SEQUENCE</scope>
    <source>
        <strain evidence="2">cv. AKA8401</strain>
    </source>
</reference>
<gene>
    <name evidence="1" type="ORF">F383_24641</name>
</gene>
<proteinExistence type="predicted"/>
<evidence type="ECO:0000313" key="1">
    <source>
        <dbReference type="EMBL" id="KHG18858.1"/>
    </source>
</evidence>
<accession>A0A0B0NWL0</accession>